<dbReference type="Pfam" id="PF00365">
    <property type="entry name" value="PFK"/>
    <property type="match status" value="1"/>
</dbReference>
<dbReference type="GO" id="GO:0046872">
    <property type="term" value="F:metal ion binding"/>
    <property type="evidence" value="ECO:0007669"/>
    <property type="project" value="UniProtKB-KW"/>
</dbReference>
<evidence type="ECO:0000256" key="4">
    <source>
        <dbReference type="ARBA" id="ARBA00022490"/>
    </source>
</evidence>
<keyword evidence="4 10" id="KW-0963">Cytoplasm</keyword>
<comment type="subcellular location">
    <subcellularLocation>
        <location evidence="2 10">Cytoplasm</location>
    </subcellularLocation>
</comment>
<evidence type="ECO:0000259" key="11">
    <source>
        <dbReference type="Pfam" id="PF00365"/>
    </source>
</evidence>
<dbReference type="Gene3D" id="3.40.50.450">
    <property type="match status" value="1"/>
</dbReference>
<feature type="site" description="Important for substrate specificity; cannot use PPi as phosphoryl donor" evidence="10">
    <location>
        <position position="111"/>
    </location>
</feature>
<dbReference type="GO" id="GO:0070095">
    <property type="term" value="F:fructose-6-phosphate binding"/>
    <property type="evidence" value="ECO:0007669"/>
    <property type="project" value="TreeGrafter"/>
</dbReference>
<evidence type="ECO:0000256" key="10">
    <source>
        <dbReference type="HAMAP-Rule" id="MF_01976"/>
    </source>
</evidence>
<dbReference type="GO" id="GO:0048029">
    <property type="term" value="F:monosaccharide binding"/>
    <property type="evidence" value="ECO:0007669"/>
    <property type="project" value="TreeGrafter"/>
</dbReference>
<keyword evidence="5 10" id="KW-0808">Transferase</keyword>
<evidence type="ECO:0000313" key="13">
    <source>
        <dbReference type="Proteomes" id="UP000184315"/>
    </source>
</evidence>
<dbReference type="EC" id="2.7.1.11" evidence="10"/>
<dbReference type="GO" id="GO:0042802">
    <property type="term" value="F:identical protein binding"/>
    <property type="evidence" value="ECO:0007669"/>
    <property type="project" value="TreeGrafter"/>
</dbReference>
<feature type="binding site" description="in other chain" evidence="10">
    <location>
        <begin position="278"/>
        <end position="281"/>
    </location>
    <ligand>
        <name>substrate</name>
        <note>ligand shared between dimeric partners</note>
    </ligand>
</feature>
<feature type="binding site" description="in other chain" evidence="10">
    <location>
        <position position="231"/>
    </location>
    <ligand>
        <name>substrate</name>
        <note>ligand shared between dimeric partners</note>
    </ligand>
</feature>
<evidence type="ECO:0000256" key="5">
    <source>
        <dbReference type="ARBA" id="ARBA00022679"/>
    </source>
</evidence>
<dbReference type="EMBL" id="CZDF01000188">
    <property type="protein sequence ID" value="CUR36151.1"/>
    <property type="molecule type" value="Genomic_DNA"/>
</dbReference>
<gene>
    <name evidence="10 12" type="primary">pfkA</name>
    <name evidence="12" type="ORF">PL921480261</name>
</gene>
<dbReference type="PRINTS" id="PR00476">
    <property type="entry name" value="PHFRCTKINASE"/>
</dbReference>
<dbReference type="AlphaFoldDB" id="A0A1J1LUR0"/>
<comment type="function">
    <text evidence="10">Catalyzes the phosphorylation of D-fructose 6-phosphate to fructose 1,6-bisphosphate by ATP, the first committing step of glycolysis.</text>
</comment>
<dbReference type="InterPro" id="IPR012829">
    <property type="entry name" value="Phosphofructokinase_III"/>
</dbReference>
<reference evidence="13" key="1">
    <citation type="submission" date="2015-10" db="EMBL/GenBank/DDBJ databases">
        <authorList>
            <person name="Regsiter A."/>
            <person name="william w."/>
        </authorList>
    </citation>
    <scope>NUCLEOTIDE SEQUENCE [LARGE SCALE GENOMIC DNA]</scope>
</reference>
<evidence type="ECO:0000256" key="6">
    <source>
        <dbReference type="ARBA" id="ARBA00022723"/>
    </source>
</evidence>
<comment type="subunit">
    <text evidence="10">Homodimer or homotetramer.</text>
</comment>
<comment type="pathway">
    <text evidence="3 10">Carbohydrate degradation; glycolysis; D-glyceraldehyde 3-phosphate and glycerone phosphate from D-glucose: step 3/4.</text>
</comment>
<dbReference type="InterPro" id="IPR012003">
    <property type="entry name" value="ATP_PFK_prok-type"/>
</dbReference>
<dbReference type="InterPro" id="IPR000023">
    <property type="entry name" value="Phosphofructokinase_dom"/>
</dbReference>
<evidence type="ECO:0000256" key="9">
    <source>
        <dbReference type="ARBA" id="ARBA00023152"/>
    </source>
</evidence>
<dbReference type="InterPro" id="IPR022953">
    <property type="entry name" value="ATP_PFK"/>
</dbReference>
<dbReference type="SUPFAM" id="SSF53784">
    <property type="entry name" value="Phosphofructokinase"/>
    <property type="match status" value="1"/>
</dbReference>
<dbReference type="GO" id="GO:0047334">
    <property type="term" value="F:diphosphate-fructose-6-phosphate 1-phosphotransferase activity"/>
    <property type="evidence" value="ECO:0007669"/>
    <property type="project" value="InterPro"/>
</dbReference>
<organism evidence="12 13">
    <name type="scientific">Planktothrix tepida PCC 9214</name>
    <dbReference type="NCBI Taxonomy" id="671072"/>
    <lineage>
        <taxon>Bacteria</taxon>
        <taxon>Bacillati</taxon>
        <taxon>Cyanobacteriota</taxon>
        <taxon>Cyanophyceae</taxon>
        <taxon>Oscillatoriophycideae</taxon>
        <taxon>Oscillatoriales</taxon>
        <taxon>Microcoleaceae</taxon>
        <taxon>Planktothrix</taxon>
    </lineage>
</organism>
<dbReference type="FunFam" id="3.40.50.460:FF:000002">
    <property type="entry name" value="ATP-dependent 6-phosphofructokinase"/>
    <property type="match status" value="1"/>
</dbReference>
<evidence type="ECO:0000256" key="3">
    <source>
        <dbReference type="ARBA" id="ARBA00004679"/>
    </source>
</evidence>
<feature type="binding site" evidence="10">
    <location>
        <position position="272"/>
    </location>
    <ligand>
        <name>substrate</name>
        <note>ligand shared between dimeric partners</note>
    </ligand>
</feature>
<feature type="active site" description="Proton acceptor" evidence="10">
    <location>
        <position position="135"/>
    </location>
</feature>
<comment type="caution">
    <text evidence="10">Lacks conserved residue(s) required for the propagation of feature annotation.</text>
</comment>
<feature type="binding site" description="in other chain" evidence="10">
    <location>
        <begin position="133"/>
        <end position="135"/>
    </location>
    <ligand>
        <name>substrate</name>
        <note>ligand shared between dimeric partners</note>
    </ligand>
</feature>
<keyword evidence="9 10" id="KW-0324">Glycolysis</keyword>
<dbReference type="GO" id="GO:0016208">
    <property type="term" value="F:AMP binding"/>
    <property type="evidence" value="ECO:0007669"/>
    <property type="project" value="TreeGrafter"/>
</dbReference>
<accession>A0A1J1LUR0</accession>
<evidence type="ECO:0000256" key="1">
    <source>
        <dbReference type="ARBA" id="ARBA00001946"/>
    </source>
</evidence>
<dbReference type="OrthoDB" id="9802503at2"/>
<comment type="catalytic activity">
    <reaction evidence="10">
        <text>beta-D-fructose 6-phosphate + ATP = beta-D-fructose 1,6-bisphosphate + ADP + H(+)</text>
        <dbReference type="Rhea" id="RHEA:16109"/>
        <dbReference type="ChEBI" id="CHEBI:15378"/>
        <dbReference type="ChEBI" id="CHEBI:30616"/>
        <dbReference type="ChEBI" id="CHEBI:32966"/>
        <dbReference type="ChEBI" id="CHEBI:57634"/>
        <dbReference type="ChEBI" id="CHEBI:456216"/>
        <dbReference type="EC" id="2.7.1.11"/>
    </reaction>
</comment>
<evidence type="ECO:0000256" key="8">
    <source>
        <dbReference type="ARBA" id="ARBA00022842"/>
    </source>
</evidence>
<proteinExistence type="inferred from homology"/>
<dbReference type="HAMAP" id="MF_01976">
    <property type="entry name" value="Phosphofructokinase_III"/>
    <property type="match status" value="1"/>
</dbReference>
<dbReference type="PIRSF" id="PIRSF000532">
    <property type="entry name" value="ATP_PFK_prok"/>
    <property type="match status" value="1"/>
</dbReference>
<dbReference type="GO" id="GO:0003872">
    <property type="term" value="F:6-phosphofructokinase activity"/>
    <property type="evidence" value="ECO:0007669"/>
    <property type="project" value="UniProtKB-UniRule"/>
</dbReference>
<dbReference type="UniPathway" id="UPA00109">
    <property type="reaction ID" value="UER00182"/>
</dbReference>
<dbReference type="GO" id="GO:0006002">
    <property type="term" value="P:fructose 6-phosphate metabolic process"/>
    <property type="evidence" value="ECO:0007669"/>
    <property type="project" value="InterPro"/>
</dbReference>
<dbReference type="InterPro" id="IPR035966">
    <property type="entry name" value="PKF_sf"/>
</dbReference>
<keyword evidence="6 10" id="KW-0479">Metal-binding</keyword>
<dbReference type="Proteomes" id="UP000184315">
    <property type="component" value="Unassembled WGS sequence"/>
</dbReference>
<dbReference type="PROSITE" id="PS00433">
    <property type="entry name" value="PHOSPHOFRUCTOKINASE"/>
    <property type="match status" value="1"/>
</dbReference>
<feature type="binding site" description="in other chain" evidence="10">
    <location>
        <begin position="177"/>
        <end position="179"/>
    </location>
    <ligand>
        <name>substrate</name>
        <note>ligand shared between dimeric partners</note>
    </ligand>
</feature>
<dbReference type="GO" id="GO:0061621">
    <property type="term" value="P:canonical glycolysis"/>
    <property type="evidence" value="ECO:0007669"/>
    <property type="project" value="TreeGrafter"/>
</dbReference>
<comment type="similarity">
    <text evidence="10">Belongs to the phosphofructokinase type A (PFKA) family. Mixed-substrate PFK group III subfamily.</text>
</comment>
<feature type="domain" description="Phosphofructokinase" evidence="11">
    <location>
        <begin position="6"/>
        <end position="304"/>
    </location>
</feature>
<keyword evidence="10" id="KW-0067">ATP-binding</keyword>
<dbReference type="GO" id="GO:0005524">
    <property type="term" value="F:ATP binding"/>
    <property type="evidence" value="ECO:0007669"/>
    <property type="project" value="UniProtKB-KW"/>
</dbReference>
<dbReference type="PANTHER" id="PTHR13697">
    <property type="entry name" value="PHOSPHOFRUCTOKINASE"/>
    <property type="match status" value="1"/>
</dbReference>
<dbReference type="PANTHER" id="PTHR13697:SF52">
    <property type="entry name" value="ATP-DEPENDENT 6-PHOSPHOFRUCTOKINASE 3"/>
    <property type="match status" value="1"/>
</dbReference>
<feature type="binding site" evidence="10">
    <location>
        <begin position="109"/>
        <end position="112"/>
    </location>
    <ligand>
        <name>ATP</name>
        <dbReference type="ChEBI" id="CHEBI:30616"/>
    </ligand>
</feature>
<keyword evidence="8 10" id="KW-0460">Magnesium</keyword>
<sequence>MNKRKRIGILTSGGDCPGLNAVIRAVVNHATSEYNWEVRGIPYATQGLIERKSVVLNSYGLERHGTDPLLSMGGTILGSINKGDTEGNTDDVIQGYYDLGLDALIAIGGDGSLAILQKLAEKGNWNLVGVPKTIDNDVAHTELSVGFNSAVTTILDCLDRLSYTAASHDRVMVVEVMGRTTGHLALNSGIVGGADAILIPEIPYSIKTLCKQIRELRNLYGRKFAIVVVAEGAKTADGESRYYKDALGEVRLRGIGEYIATEIENNIGVEARVTVLGHVQRGGAPSALDRLIGTAFGKVAVDLIAEEKYGVMVAWKNNTVATVPLARVFADSPRLLNPNGFWVETARSLGIYVGEEVDCSEDGSGISNLNGLKPSELEVMNQIN</sequence>
<protein>
    <recommendedName>
        <fullName evidence="10">ATP-dependent 6-phosphofructokinase</fullName>
        <shortName evidence="10">ATP-PFK</shortName>
        <shortName evidence="10">Phosphofructokinase</shortName>
        <ecNumber evidence="10">2.7.1.11</ecNumber>
    </recommendedName>
    <alternativeName>
        <fullName evidence="10">Phosphohexokinase</fullName>
    </alternativeName>
</protein>
<dbReference type="RefSeq" id="WP_072717257.1">
    <property type="nucleotide sequence ID" value="NZ_LN889764.1"/>
</dbReference>
<evidence type="ECO:0000256" key="7">
    <source>
        <dbReference type="ARBA" id="ARBA00022777"/>
    </source>
</evidence>
<keyword evidence="13" id="KW-1185">Reference proteome</keyword>
<feature type="binding site" evidence="10">
    <location>
        <position position="14"/>
    </location>
    <ligand>
        <name>ATP</name>
        <dbReference type="ChEBI" id="CHEBI:30616"/>
    </ligand>
</feature>
<dbReference type="GO" id="GO:0030388">
    <property type="term" value="P:fructose 1,6-bisphosphate metabolic process"/>
    <property type="evidence" value="ECO:0007669"/>
    <property type="project" value="TreeGrafter"/>
</dbReference>
<dbReference type="Gene3D" id="3.40.50.460">
    <property type="entry name" value="Phosphofructokinase domain"/>
    <property type="match status" value="1"/>
</dbReference>
<feature type="binding site" evidence="10">
    <location>
        <position position="110"/>
    </location>
    <ligand>
        <name>Mg(2+)</name>
        <dbReference type="ChEBI" id="CHEBI:18420"/>
        <note>catalytic</note>
    </ligand>
</feature>
<dbReference type="NCBIfam" id="NF002872">
    <property type="entry name" value="PRK03202.1"/>
    <property type="match status" value="1"/>
</dbReference>
<evidence type="ECO:0000313" key="12">
    <source>
        <dbReference type="EMBL" id="CUR36151.1"/>
    </source>
</evidence>
<comment type="cofactor">
    <cofactor evidence="1 10">
        <name>Mg(2+)</name>
        <dbReference type="ChEBI" id="CHEBI:18420"/>
    </cofactor>
</comment>
<dbReference type="GO" id="GO:0005945">
    <property type="term" value="C:6-phosphofructokinase complex"/>
    <property type="evidence" value="ECO:0007669"/>
    <property type="project" value="TreeGrafter"/>
</dbReference>
<keyword evidence="10" id="KW-0547">Nucleotide-binding</keyword>
<dbReference type="InterPro" id="IPR015912">
    <property type="entry name" value="Phosphofructokinase_CS"/>
</dbReference>
<feature type="binding site" evidence="10">
    <location>
        <begin position="82"/>
        <end position="83"/>
    </location>
    <ligand>
        <name>ATP</name>
        <dbReference type="ChEBI" id="CHEBI:30616"/>
    </ligand>
</feature>
<keyword evidence="7 10" id="KW-0418">Kinase</keyword>
<evidence type="ECO:0000256" key="2">
    <source>
        <dbReference type="ARBA" id="ARBA00004496"/>
    </source>
</evidence>
<dbReference type="STRING" id="671072.PL921480261"/>
<feature type="binding site" evidence="10">
    <location>
        <position position="170"/>
    </location>
    <ligand>
        <name>substrate</name>
        <note>ligand shared between dimeric partners</note>
    </ligand>
</feature>
<name>A0A1J1LUR0_9CYAN</name>